<keyword evidence="3" id="KW-1185">Reference proteome</keyword>
<gene>
    <name evidence="2" type="ORF">SAMN04489730_1793</name>
</gene>
<evidence type="ECO:0000313" key="3">
    <source>
        <dbReference type="Proteomes" id="UP000182740"/>
    </source>
</evidence>
<name>A0A1K1QGU2_9PSEU</name>
<evidence type="ECO:0000256" key="1">
    <source>
        <dbReference type="SAM" id="MobiDB-lite"/>
    </source>
</evidence>
<evidence type="ECO:0000313" key="2">
    <source>
        <dbReference type="EMBL" id="SFW59168.1"/>
    </source>
</evidence>
<dbReference type="STRING" id="546364.SAMN04489730_1793"/>
<dbReference type="OrthoDB" id="3634239at2"/>
<organism evidence="2 3">
    <name type="scientific">Amycolatopsis australiensis</name>
    <dbReference type="NCBI Taxonomy" id="546364"/>
    <lineage>
        <taxon>Bacteria</taxon>
        <taxon>Bacillati</taxon>
        <taxon>Actinomycetota</taxon>
        <taxon>Actinomycetes</taxon>
        <taxon>Pseudonocardiales</taxon>
        <taxon>Pseudonocardiaceae</taxon>
        <taxon>Amycolatopsis</taxon>
    </lineage>
</organism>
<protein>
    <submittedName>
        <fullName evidence="2">Uncharacterized protein</fullName>
    </submittedName>
</protein>
<accession>A0A1K1QGU2</accession>
<reference evidence="3" key="1">
    <citation type="submission" date="2016-11" db="EMBL/GenBank/DDBJ databases">
        <authorList>
            <person name="Varghese N."/>
            <person name="Submissions S."/>
        </authorList>
    </citation>
    <scope>NUCLEOTIDE SEQUENCE [LARGE SCALE GENOMIC DNA]</scope>
    <source>
        <strain evidence="3">DSM 44671</strain>
    </source>
</reference>
<proteinExistence type="predicted"/>
<sequence>MREEATAAVRTTVGEGVDRVVPAAPRDLTVREAILAAAELNSGVPAQRDRDTAGEPAAGPEGARGDG</sequence>
<dbReference type="Proteomes" id="UP000182740">
    <property type="component" value="Unassembled WGS sequence"/>
</dbReference>
<dbReference type="AlphaFoldDB" id="A0A1K1QGU2"/>
<dbReference type="EMBL" id="FPJG01000006">
    <property type="protein sequence ID" value="SFW59168.1"/>
    <property type="molecule type" value="Genomic_DNA"/>
</dbReference>
<feature type="region of interest" description="Disordered" evidence="1">
    <location>
        <begin position="40"/>
        <end position="67"/>
    </location>
</feature>